<reference evidence="1" key="1">
    <citation type="submission" date="2021-04" db="EMBL/GenBank/DDBJ databases">
        <title>novel species isolated from subtropical streams in China.</title>
        <authorList>
            <person name="Lu H."/>
        </authorList>
    </citation>
    <scope>NUCLEOTIDE SEQUENCE</scope>
    <source>
        <strain evidence="1">LFS511W</strain>
    </source>
</reference>
<name>A0A941I774_9BURK</name>
<gene>
    <name evidence="1" type="ORF">KDM89_05350</name>
</gene>
<evidence type="ECO:0000313" key="1">
    <source>
        <dbReference type="EMBL" id="MBR7781553.1"/>
    </source>
</evidence>
<organism evidence="1 2">
    <name type="scientific">Undibacterium luofuense</name>
    <dbReference type="NCBI Taxonomy" id="2828733"/>
    <lineage>
        <taxon>Bacteria</taxon>
        <taxon>Pseudomonadati</taxon>
        <taxon>Pseudomonadota</taxon>
        <taxon>Betaproteobacteria</taxon>
        <taxon>Burkholderiales</taxon>
        <taxon>Oxalobacteraceae</taxon>
        <taxon>Undibacterium</taxon>
    </lineage>
</organism>
<keyword evidence="2" id="KW-1185">Reference proteome</keyword>
<dbReference type="RefSeq" id="WP_212686912.1">
    <property type="nucleotide sequence ID" value="NZ_JAGSPN010000003.1"/>
</dbReference>
<comment type="caution">
    <text evidence="1">The sequence shown here is derived from an EMBL/GenBank/DDBJ whole genome shotgun (WGS) entry which is preliminary data.</text>
</comment>
<protein>
    <recommendedName>
        <fullName evidence="3">Transposase</fullName>
    </recommendedName>
</protein>
<dbReference type="AlphaFoldDB" id="A0A941I774"/>
<evidence type="ECO:0000313" key="2">
    <source>
        <dbReference type="Proteomes" id="UP000680067"/>
    </source>
</evidence>
<dbReference type="EMBL" id="JAGSPN010000003">
    <property type="protein sequence ID" value="MBR7781553.1"/>
    <property type="molecule type" value="Genomic_DNA"/>
</dbReference>
<evidence type="ECO:0008006" key="3">
    <source>
        <dbReference type="Google" id="ProtNLM"/>
    </source>
</evidence>
<dbReference type="Proteomes" id="UP000680067">
    <property type="component" value="Unassembled WGS sequence"/>
</dbReference>
<sequence length="78" mass="8758">MSTQAIHIIGIDLGKNWFHLVGMDEKGKPLLRKKLNRTQLAEFATTASTCIVAMESCPGSQYWGRKFQNAGHTVRVIR</sequence>
<accession>A0A941I774</accession>
<proteinExistence type="predicted"/>